<evidence type="ECO:0000256" key="3">
    <source>
        <dbReference type="ARBA" id="ARBA00022448"/>
    </source>
</evidence>
<accession>A0A443I113</accession>
<sequence length="514" mass="54855">MSKPFFMAAQERPLSSAVLDDENDASQSKHRWFSGLRLPRYVIASITVACAAMLFGLDTGCIGPVTTMPEFLGSFGQFSSTIHGAIVSTILITASVTSFFAGHLSEILGRERAVIVGTTVFSFGAAIEAGATSLGMFVGGRAVKGVGEGFFLSTLTVYICEVSPASRRGSLASLVQFLTTIGICVGFFMCYGTVRIASSVSWRLPSAIQSALAAILAAACSTLPPSPCWLVNKRRYTEAYDAMDKLGLPRGELELDSAILSPSSTSSSLTDIETMKTNRFAEVFTKPYWKQTVIGMFMMVMCQFSGIDGVLYYAPTLFKQAGLSSTSSSFLASGITGILGVVVTIPASLLADRWNRCTSLIAGGLAIGACMVVIGSLYASNSVHPSSGAGRWVVIISIYLYTIFFGISWGVTIKIYSTEVQPARTRAAASSLGQGVNWVANFLVAFTTPIFLAHSSCGAYYFFGSWNLLTALVCVFFMPETKGRSLEAIEASFHQSAQMPDLSTRDGKNSESIP</sequence>
<feature type="transmembrane region" description="Helical" evidence="8">
    <location>
        <begin position="459"/>
        <end position="478"/>
    </location>
</feature>
<dbReference type="InterPro" id="IPR036259">
    <property type="entry name" value="MFS_trans_sf"/>
</dbReference>
<evidence type="ECO:0000256" key="7">
    <source>
        <dbReference type="RuleBase" id="RU003346"/>
    </source>
</evidence>
<keyword evidence="5 8" id="KW-1133">Transmembrane helix</keyword>
<dbReference type="GeneID" id="39602673"/>
<feature type="transmembrane region" description="Helical" evidence="8">
    <location>
        <begin position="113"/>
        <end position="136"/>
    </location>
</feature>
<comment type="similarity">
    <text evidence="2 7">Belongs to the major facilitator superfamily. Sugar transporter (TC 2.A.1.1) family.</text>
</comment>
<dbReference type="PANTHER" id="PTHR48022:SF2">
    <property type="entry name" value="PLASTIDIC GLUCOSE TRANSPORTER 4"/>
    <property type="match status" value="1"/>
</dbReference>
<proteinExistence type="inferred from homology"/>
<evidence type="ECO:0000256" key="8">
    <source>
        <dbReference type="SAM" id="Phobius"/>
    </source>
</evidence>
<evidence type="ECO:0000256" key="5">
    <source>
        <dbReference type="ARBA" id="ARBA00022989"/>
    </source>
</evidence>
<dbReference type="Gene3D" id="1.20.1250.20">
    <property type="entry name" value="MFS general substrate transporter like domains"/>
    <property type="match status" value="1"/>
</dbReference>
<dbReference type="FunFam" id="1.20.1250.20:FF:000134">
    <property type="entry name" value="MFS sugar transporter protein"/>
    <property type="match status" value="1"/>
</dbReference>
<keyword evidence="11" id="KW-1185">Reference proteome</keyword>
<feature type="transmembrane region" description="Helical" evidence="8">
    <location>
        <begin position="293"/>
        <end position="314"/>
    </location>
</feature>
<keyword evidence="3 7" id="KW-0813">Transport</keyword>
<feature type="domain" description="Major facilitator superfamily (MFS) profile" evidence="9">
    <location>
        <begin position="44"/>
        <end position="482"/>
    </location>
</feature>
<dbReference type="InterPro" id="IPR003663">
    <property type="entry name" value="Sugar/inositol_transpt"/>
</dbReference>
<dbReference type="RefSeq" id="XP_028487398.1">
    <property type="nucleotide sequence ID" value="XM_028633396.1"/>
</dbReference>
<comment type="subcellular location">
    <subcellularLocation>
        <location evidence="1">Membrane</location>
        <topology evidence="1">Multi-pass membrane protein</topology>
    </subcellularLocation>
</comment>
<dbReference type="PRINTS" id="PR00171">
    <property type="entry name" value="SUGRTRNSPORT"/>
</dbReference>
<evidence type="ECO:0000256" key="4">
    <source>
        <dbReference type="ARBA" id="ARBA00022692"/>
    </source>
</evidence>
<dbReference type="PROSITE" id="PS50850">
    <property type="entry name" value="MFS"/>
    <property type="match status" value="1"/>
</dbReference>
<dbReference type="InterPro" id="IPR050360">
    <property type="entry name" value="MFS_Sugar_Transporters"/>
</dbReference>
<name>A0A443I113_BYSSP</name>
<dbReference type="InterPro" id="IPR005828">
    <property type="entry name" value="MFS_sugar_transport-like"/>
</dbReference>
<dbReference type="PROSITE" id="PS00217">
    <property type="entry name" value="SUGAR_TRANSPORT_2"/>
    <property type="match status" value="1"/>
</dbReference>
<evidence type="ECO:0000313" key="11">
    <source>
        <dbReference type="Proteomes" id="UP000283841"/>
    </source>
</evidence>
<evidence type="ECO:0000259" key="9">
    <source>
        <dbReference type="PROSITE" id="PS50850"/>
    </source>
</evidence>
<dbReference type="InterPro" id="IPR020846">
    <property type="entry name" value="MFS_dom"/>
</dbReference>
<feature type="transmembrane region" description="Helical" evidence="8">
    <location>
        <begin position="171"/>
        <end position="194"/>
    </location>
</feature>
<dbReference type="EMBL" id="RCNU01000002">
    <property type="protein sequence ID" value="RWQ97753.1"/>
    <property type="molecule type" value="Genomic_DNA"/>
</dbReference>
<comment type="caution">
    <text evidence="10">The sequence shown here is derived from an EMBL/GenBank/DDBJ whole genome shotgun (WGS) entry which is preliminary data.</text>
</comment>
<evidence type="ECO:0000256" key="2">
    <source>
        <dbReference type="ARBA" id="ARBA00010992"/>
    </source>
</evidence>
<feature type="transmembrane region" description="Helical" evidence="8">
    <location>
        <begin position="436"/>
        <end position="453"/>
    </location>
</feature>
<keyword evidence="6 8" id="KW-0472">Membrane</keyword>
<feature type="transmembrane region" description="Helical" evidence="8">
    <location>
        <begin position="330"/>
        <end position="351"/>
    </location>
</feature>
<evidence type="ECO:0000256" key="1">
    <source>
        <dbReference type="ARBA" id="ARBA00004141"/>
    </source>
</evidence>
<gene>
    <name evidence="10" type="ORF">C8Q69DRAFT_516611</name>
</gene>
<dbReference type="NCBIfam" id="TIGR00879">
    <property type="entry name" value="SP"/>
    <property type="match status" value="1"/>
</dbReference>
<dbReference type="PANTHER" id="PTHR48022">
    <property type="entry name" value="PLASTIDIC GLUCOSE TRANSPORTER 4"/>
    <property type="match status" value="1"/>
</dbReference>
<reference evidence="10 11" key="1">
    <citation type="journal article" date="2018" name="Front. Microbiol.">
        <title>Genomic and genetic insights into a cosmopolitan fungus, Paecilomyces variotii (Eurotiales).</title>
        <authorList>
            <person name="Urquhart A.S."/>
            <person name="Mondo S.J."/>
            <person name="Makela M.R."/>
            <person name="Hane J.K."/>
            <person name="Wiebenga A."/>
            <person name="He G."/>
            <person name="Mihaltcheva S."/>
            <person name="Pangilinan J."/>
            <person name="Lipzen A."/>
            <person name="Barry K."/>
            <person name="de Vries R.P."/>
            <person name="Grigoriev I.V."/>
            <person name="Idnurm A."/>
        </authorList>
    </citation>
    <scope>NUCLEOTIDE SEQUENCE [LARGE SCALE GENOMIC DNA]</scope>
    <source>
        <strain evidence="10 11">CBS 101075</strain>
    </source>
</reference>
<dbReference type="AlphaFoldDB" id="A0A443I113"/>
<dbReference type="Proteomes" id="UP000283841">
    <property type="component" value="Unassembled WGS sequence"/>
</dbReference>
<feature type="transmembrane region" description="Helical" evidence="8">
    <location>
        <begin position="77"/>
        <end position="101"/>
    </location>
</feature>
<dbReference type="Pfam" id="PF00083">
    <property type="entry name" value="Sugar_tr"/>
    <property type="match status" value="1"/>
</dbReference>
<evidence type="ECO:0000313" key="10">
    <source>
        <dbReference type="EMBL" id="RWQ97753.1"/>
    </source>
</evidence>
<dbReference type="SUPFAM" id="SSF103473">
    <property type="entry name" value="MFS general substrate transporter"/>
    <property type="match status" value="1"/>
</dbReference>
<dbReference type="GO" id="GO:0016020">
    <property type="term" value="C:membrane"/>
    <property type="evidence" value="ECO:0007669"/>
    <property type="project" value="UniProtKB-SubCell"/>
</dbReference>
<organism evidence="10 11">
    <name type="scientific">Byssochlamys spectabilis</name>
    <name type="common">Paecilomyces variotii</name>
    <dbReference type="NCBI Taxonomy" id="264951"/>
    <lineage>
        <taxon>Eukaryota</taxon>
        <taxon>Fungi</taxon>
        <taxon>Dikarya</taxon>
        <taxon>Ascomycota</taxon>
        <taxon>Pezizomycotina</taxon>
        <taxon>Eurotiomycetes</taxon>
        <taxon>Eurotiomycetidae</taxon>
        <taxon>Eurotiales</taxon>
        <taxon>Thermoascaceae</taxon>
        <taxon>Paecilomyces</taxon>
    </lineage>
</organism>
<keyword evidence="4 8" id="KW-0812">Transmembrane</keyword>
<dbReference type="VEuPathDB" id="FungiDB:C8Q69DRAFT_516611"/>
<evidence type="ECO:0000256" key="6">
    <source>
        <dbReference type="ARBA" id="ARBA00023136"/>
    </source>
</evidence>
<protein>
    <submittedName>
        <fullName evidence="10">Putative MFS sugar transporter</fullName>
    </submittedName>
</protein>
<feature type="transmembrane region" description="Helical" evidence="8">
    <location>
        <begin position="358"/>
        <end position="380"/>
    </location>
</feature>
<keyword evidence="10" id="KW-0762">Sugar transport</keyword>
<feature type="transmembrane region" description="Helical" evidence="8">
    <location>
        <begin position="392"/>
        <end position="416"/>
    </location>
</feature>
<dbReference type="GO" id="GO:0005351">
    <property type="term" value="F:carbohydrate:proton symporter activity"/>
    <property type="evidence" value="ECO:0007669"/>
    <property type="project" value="TreeGrafter"/>
</dbReference>
<dbReference type="InterPro" id="IPR005829">
    <property type="entry name" value="Sugar_transporter_CS"/>
</dbReference>
<feature type="transmembrane region" description="Helical" evidence="8">
    <location>
        <begin position="38"/>
        <end position="57"/>
    </location>
</feature>